<keyword evidence="3" id="KW-0966">Cell projection</keyword>
<protein>
    <submittedName>
        <fullName evidence="3">Flagellar biosynthesis anti-sigma factor FlgM</fullName>
    </submittedName>
</protein>
<dbReference type="AlphaFoldDB" id="A0A930DMR8"/>
<dbReference type="InterPro" id="IPR031316">
    <property type="entry name" value="FlgM_C"/>
</dbReference>
<proteinExistence type="predicted"/>
<evidence type="ECO:0000256" key="1">
    <source>
        <dbReference type="SAM" id="MobiDB-lite"/>
    </source>
</evidence>
<dbReference type="InterPro" id="IPR035890">
    <property type="entry name" value="Anti-sigma-28_factor_FlgM_sf"/>
</dbReference>
<keyword evidence="3" id="KW-0969">Cilium</keyword>
<gene>
    <name evidence="3" type="ORF">HXM93_01610</name>
</gene>
<keyword evidence="3" id="KW-0282">Flagellum</keyword>
<dbReference type="SUPFAM" id="SSF101498">
    <property type="entry name" value="Anti-sigma factor FlgM"/>
    <property type="match status" value="1"/>
</dbReference>
<evidence type="ECO:0000259" key="2">
    <source>
        <dbReference type="Pfam" id="PF04316"/>
    </source>
</evidence>
<feature type="domain" description="Anti-sigma-28 factor FlgM C-terminal" evidence="2">
    <location>
        <begin position="70"/>
        <end position="99"/>
    </location>
</feature>
<dbReference type="Proteomes" id="UP000709351">
    <property type="component" value="Unassembled WGS sequence"/>
</dbReference>
<feature type="region of interest" description="Disordered" evidence="1">
    <location>
        <begin position="26"/>
        <end position="45"/>
    </location>
</feature>
<comment type="caution">
    <text evidence="3">The sequence shown here is derived from an EMBL/GenBank/DDBJ whole genome shotgun (WGS) entry which is preliminary data.</text>
</comment>
<dbReference type="EMBL" id="JABZRD010000062">
    <property type="protein sequence ID" value="MBF1283220.1"/>
    <property type="molecule type" value="Genomic_DNA"/>
</dbReference>
<dbReference type="RefSeq" id="WP_009534843.1">
    <property type="nucleotide sequence ID" value="NZ_CAUSUX010000022.1"/>
</dbReference>
<organism evidence="3 4">
    <name type="scientific">Oribacterium parvum</name>
    <dbReference type="NCBI Taxonomy" id="1501329"/>
    <lineage>
        <taxon>Bacteria</taxon>
        <taxon>Bacillati</taxon>
        <taxon>Bacillota</taxon>
        <taxon>Clostridia</taxon>
        <taxon>Lachnospirales</taxon>
        <taxon>Lachnospiraceae</taxon>
        <taxon>Oribacterium</taxon>
    </lineage>
</organism>
<evidence type="ECO:0000313" key="3">
    <source>
        <dbReference type="EMBL" id="MBF1283220.1"/>
    </source>
</evidence>
<dbReference type="Pfam" id="PF04316">
    <property type="entry name" value="FlgM"/>
    <property type="match status" value="1"/>
</dbReference>
<sequence>MNFSIRPDFNTRVDYQTRQASLAKKPAVQVEKAKKPDTDTLSLSGGNKIDDRSFVAALSKATADSIRVGASDKKVAELHQQVQSGAYRPNARRIAEKLLGYKD</sequence>
<name>A0A930DMR8_9FIRM</name>
<reference evidence="3" key="1">
    <citation type="submission" date="2020-04" db="EMBL/GenBank/DDBJ databases">
        <title>Deep metagenomics examines the oral microbiome during advanced dental caries in children, revealing novel taxa and co-occurrences with host molecules.</title>
        <authorList>
            <person name="Baker J.L."/>
            <person name="Morton J.T."/>
            <person name="Dinis M."/>
            <person name="Alvarez R."/>
            <person name="Tran N.C."/>
            <person name="Knight R."/>
            <person name="Edlund A."/>
        </authorList>
    </citation>
    <scope>NUCLEOTIDE SEQUENCE</scope>
    <source>
        <strain evidence="3">JCVI_24_bin.2</strain>
    </source>
</reference>
<evidence type="ECO:0000313" key="4">
    <source>
        <dbReference type="Proteomes" id="UP000709351"/>
    </source>
</evidence>
<accession>A0A930DMR8</accession>